<dbReference type="AlphaFoldDB" id="A0A328UA88"/>
<dbReference type="CDD" id="cd17536">
    <property type="entry name" value="REC_YesN-like"/>
    <property type="match status" value="1"/>
</dbReference>
<evidence type="ECO:0000313" key="7">
    <source>
        <dbReference type="EMBL" id="RAP77144.1"/>
    </source>
</evidence>
<dbReference type="Pfam" id="PF17853">
    <property type="entry name" value="GGDEF_2"/>
    <property type="match status" value="1"/>
</dbReference>
<evidence type="ECO:0000256" key="2">
    <source>
        <dbReference type="ARBA" id="ARBA00023125"/>
    </source>
</evidence>
<dbReference type="InterPro" id="IPR018060">
    <property type="entry name" value="HTH_AraC"/>
</dbReference>
<dbReference type="InterPro" id="IPR011006">
    <property type="entry name" value="CheY-like_superfamily"/>
</dbReference>
<protein>
    <recommendedName>
        <fullName evidence="9">DNA-binding response regulator</fullName>
    </recommendedName>
</protein>
<feature type="modified residue" description="4-aspartylphosphate" evidence="4">
    <location>
        <position position="54"/>
    </location>
</feature>
<evidence type="ECO:0008006" key="9">
    <source>
        <dbReference type="Google" id="ProtNLM"/>
    </source>
</evidence>
<dbReference type="EMBL" id="QLUW01000001">
    <property type="protein sequence ID" value="RAP77144.1"/>
    <property type="molecule type" value="Genomic_DNA"/>
</dbReference>
<evidence type="ECO:0000256" key="3">
    <source>
        <dbReference type="ARBA" id="ARBA00023163"/>
    </source>
</evidence>
<name>A0A328UA88_9BACL</name>
<evidence type="ECO:0000256" key="4">
    <source>
        <dbReference type="PROSITE-ProRule" id="PRU00169"/>
    </source>
</evidence>
<dbReference type="Proteomes" id="UP000249260">
    <property type="component" value="Unassembled WGS sequence"/>
</dbReference>
<keyword evidence="2" id="KW-0238">DNA-binding</keyword>
<dbReference type="Gene3D" id="3.40.50.2300">
    <property type="match status" value="1"/>
</dbReference>
<dbReference type="Pfam" id="PF00072">
    <property type="entry name" value="Response_reg"/>
    <property type="match status" value="1"/>
</dbReference>
<dbReference type="SUPFAM" id="SSF52172">
    <property type="entry name" value="CheY-like"/>
    <property type="match status" value="1"/>
</dbReference>
<comment type="caution">
    <text evidence="7">The sequence shown here is derived from an EMBL/GenBank/DDBJ whole genome shotgun (WGS) entry which is preliminary data.</text>
</comment>
<dbReference type="GO" id="GO:0003700">
    <property type="term" value="F:DNA-binding transcription factor activity"/>
    <property type="evidence" value="ECO:0007669"/>
    <property type="project" value="InterPro"/>
</dbReference>
<dbReference type="Pfam" id="PF12833">
    <property type="entry name" value="HTH_18"/>
    <property type="match status" value="1"/>
</dbReference>
<proteinExistence type="predicted"/>
<evidence type="ECO:0000259" key="6">
    <source>
        <dbReference type="PROSITE" id="PS50110"/>
    </source>
</evidence>
<evidence type="ECO:0000259" key="5">
    <source>
        <dbReference type="PROSITE" id="PS01124"/>
    </source>
</evidence>
<keyword evidence="1" id="KW-0805">Transcription regulation</keyword>
<dbReference type="InterPro" id="IPR009057">
    <property type="entry name" value="Homeodomain-like_sf"/>
</dbReference>
<dbReference type="InterPro" id="IPR041522">
    <property type="entry name" value="CdaR_GGDEF"/>
</dbReference>
<reference evidence="7 8" key="1">
    <citation type="submission" date="2018-06" db="EMBL/GenBank/DDBJ databases">
        <title>Paenibacillus montanisoli sp. nov., isolated from mountain area soil.</title>
        <authorList>
            <person name="Wu M."/>
        </authorList>
    </citation>
    <scope>NUCLEOTIDE SEQUENCE [LARGE SCALE GENOMIC DNA]</scope>
    <source>
        <strain evidence="7 8">RA17</strain>
    </source>
</reference>
<dbReference type="PANTHER" id="PTHR43280:SF28">
    <property type="entry name" value="HTH-TYPE TRANSCRIPTIONAL ACTIVATOR RHAS"/>
    <property type="match status" value="1"/>
</dbReference>
<dbReference type="SMART" id="SM00448">
    <property type="entry name" value="REC"/>
    <property type="match status" value="1"/>
</dbReference>
<feature type="domain" description="HTH araC/xylS-type" evidence="5">
    <location>
        <begin position="426"/>
        <end position="524"/>
    </location>
</feature>
<gene>
    <name evidence="7" type="ORF">DL346_01170</name>
</gene>
<evidence type="ECO:0000313" key="8">
    <source>
        <dbReference type="Proteomes" id="UP000249260"/>
    </source>
</evidence>
<dbReference type="RefSeq" id="WP_112880218.1">
    <property type="nucleotide sequence ID" value="NZ_QLUW01000001.1"/>
</dbReference>
<dbReference type="InterPro" id="IPR001789">
    <property type="entry name" value="Sig_transdc_resp-reg_receiver"/>
</dbReference>
<dbReference type="SMART" id="SM00342">
    <property type="entry name" value="HTH_ARAC"/>
    <property type="match status" value="1"/>
</dbReference>
<dbReference type="PANTHER" id="PTHR43280">
    <property type="entry name" value="ARAC-FAMILY TRANSCRIPTIONAL REGULATOR"/>
    <property type="match status" value="1"/>
</dbReference>
<dbReference type="PROSITE" id="PS01124">
    <property type="entry name" value="HTH_ARAC_FAMILY_2"/>
    <property type="match status" value="1"/>
</dbReference>
<dbReference type="GO" id="GO:0043565">
    <property type="term" value="F:sequence-specific DNA binding"/>
    <property type="evidence" value="ECO:0007669"/>
    <property type="project" value="InterPro"/>
</dbReference>
<evidence type="ECO:0000256" key="1">
    <source>
        <dbReference type="ARBA" id="ARBA00023015"/>
    </source>
</evidence>
<keyword evidence="3" id="KW-0804">Transcription</keyword>
<sequence length="530" mass="61963">MRIMVVEDEVLLRQGLINMINRMNLPCTIVASAADGEEALKQLSCISVDLIMTDIRMPKKDGMQLLGDVFRQYPKIWSIVISGYDDFVFAKQAMKLNCKDYILKPVIYSELFELLEQVCKEFEREQEMTLEAIRQRGVLNQSQYFLQNEFLKKFIHASKLPFLNAVIEEAKQLGIRLGEAEYAAVVMQFDDKRRLAERYENYDWMLMKYAVHNVVKEMTSYSPCFYDGQELLVALVDEWKDPHLLLQKCLEMQSKITELFKMNVSVGISNHYELKGISLGYKEAKRALKYRLVSDNSVILFAENVSDYTNNELKLFIDPLMELFDFEHVDLVQHRLKCWYESLKKAELSWEAMDTLEKELKVIFPALLRHFFNELGDDYSNCNLGAEIDRVESSDSFYTRMHPILNVLKEISSHHKKGKIESCTSEQVMKYIRAHYAENITLTTIAEQIYMSPTYLSVLFKRKTGKSIIEFLTEIRMEEAKRLLSDTDYKTYRIAEMIGYNDAAYFSNVFKKYNAVSPQEFRNASQQIKQ</sequence>
<dbReference type="GO" id="GO:0000160">
    <property type="term" value="P:phosphorelay signal transduction system"/>
    <property type="evidence" value="ECO:0007669"/>
    <property type="project" value="InterPro"/>
</dbReference>
<keyword evidence="4" id="KW-0597">Phosphoprotein</keyword>
<organism evidence="7 8">
    <name type="scientific">Paenibacillus montanisoli</name>
    <dbReference type="NCBI Taxonomy" id="2081970"/>
    <lineage>
        <taxon>Bacteria</taxon>
        <taxon>Bacillati</taxon>
        <taxon>Bacillota</taxon>
        <taxon>Bacilli</taxon>
        <taxon>Bacillales</taxon>
        <taxon>Paenibacillaceae</taxon>
        <taxon>Paenibacillus</taxon>
    </lineage>
</organism>
<feature type="domain" description="Response regulatory" evidence="6">
    <location>
        <begin position="2"/>
        <end position="119"/>
    </location>
</feature>
<dbReference type="PROSITE" id="PS50110">
    <property type="entry name" value="RESPONSE_REGULATORY"/>
    <property type="match status" value="1"/>
</dbReference>
<dbReference type="OrthoDB" id="9794370at2"/>
<keyword evidence="8" id="KW-1185">Reference proteome</keyword>
<dbReference type="Gene3D" id="1.10.10.60">
    <property type="entry name" value="Homeodomain-like"/>
    <property type="match status" value="2"/>
</dbReference>
<dbReference type="SUPFAM" id="SSF46689">
    <property type="entry name" value="Homeodomain-like"/>
    <property type="match status" value="2"/>
</dbReference>
<accession>A0A328UA88</accession>